<evidence type="ECO:0000313" key="1">
    <source>
        <dbReference type="EMBL" id="WDE04301.1"/>
    </source>
</evidence>
<organism evidence="1 2">
    <name type="scientific">Thalassomonas viridans</name>
    <dbReference type="NCBI Taxonomy" id="137584"/>
    <lineage>
        <taxon>Bacteria</taxon>
        <taxon>Pseudomonadati</taxon>
        <taxon>Pseudomonadota</taxon>
        <taxon>Gammaproteobacteria</taxon>
        <taxon>Alteromonadales</taxon>
        <taxon>Colwelliaceae</taxon>
        <taxon>Thalassomonas</taxon>
    </lineage>
</organism>
<dbReference type="Proteomes" id="UP000032352">
    <property type="component" value="Chromosome"/>
</dbReference>
<dbReference type="KEGG" id="tvd:SG34_023625"/>
<reference evidence="1 2" key="1">
    <citation type="journal article" date="2015" name="Genome Announc.">
        <title>Draft Genome Sequences of Marine Isolates of Thalassomonas viridans and Thalassomonas actiniarum.</title>
        <authorList>
            <person name="Olonade I."/>
            <person name="van Zyl L.J."/>
            <person name="Trindade M."/>
        </authorList>
    </citation>
    <scope>NUCLEOTIDE SEQUENCE [LARGE SCALE GENOMIC DNA]</scope>
    <source>
        <strain evidence="1 2">XOM25</strain>
    </source>
</reference>
<dbReference type="AlphaFoldDB" id="A0AAE9Z007"/>
<accession>A0AAE9Z007</accession>
<sequence length="51" mass="5313">MANIAILSHPCDHGISLILSIAIPSHPCDHGIPLILSIKKAGAKPAPAFYV</sequence>
<protein>
    <submittedName>
        <fullName evidence="1">Uncharacterized protein</fullName>
    </submittedName>
</protein>
<gene>
    <name evidence="1" type="ORF">SG34_023625</name>
</gene>
<name>A0AAE9Z007_9GAMM</name>
<dbReference type="RefSeq" id="WP_161797855.1">
    <property type="nucleotide sequence ID" value="NZ_CP059733.1"/>
</dbReference>
<proteinExistence type="predicted"/>
<reference evidence="1 2" key="2">
    <citation type="journal article" date="2022" name="Mar. Drugs">
        <title>Bioassay-Guided Fractionation Leads to the Detection of Cholic Acid Generated by the Rare Thalassomonas sp.</title>
        <authorList>
            <person name="Pheiffer F."/>
            <person name="Schneider Y.K."/>
            <person name="Hansen E.H."/>
            <person name="Andersen J.H."/>
            <person name="Isaksson J."/>
            <person name="Busche T."/>
            <person name="R C."/>
            <person name="Kalinowski J."/>
            <person name="Zyl L.V."/>
            <person name="Trindade M."/>
        </authorList>
    </citation>
    <scope>NUCLEOTIDE SEQUENCE [LARGE SCALE GENOMIC DNA]</scope>
    <source>
        <strain evidence="1 2">XOM25</strain>
    </source>
</reference>
<dbReference type="EMBL" id="CP059733">
    <property type="protein sequence ID" value="WDE04301.1"/>
    <property type="molecule type" value="Genomic_DNA"/>
</dbReference>
<evidence type="ECO:0000313" key="2">
    <source>
        <dbReference type="Proteomes" id="UP000032352"/>
    </source>
</evidence>
<keyword evidence="2" id="KW-1185">Reference proteome</keyword>